<comment type="caution">
    <text evidence="14">The sequence shown here is derived from an EMBL/GenBank/DDBJ whole genome shotgun (WGS) entry which is preliminary data.</text>
</comment>
<feature type="transmembrane region" description="Helical" evidence="12">
    <location>
        <begin position="12"/>
        <end position="35"/>
    </location>
</feature>
<dbReference type="Gene3D" id="3.90.550.50">
    <property type="match status" value="1"/>
</dbReference>
<evidence type="ECO:0000313" key="15">
    <source>
        <dbReference type="EMBL" id="CAF1668268.1"/>
    </source>
</evidence>
<dbReference type="GO" id="GO:0016263">
    <property type="term" value="F:glycoprotein-N-acetylgalactosamine 3-beta-galactosyltransferase activity"/>
    <property type="evidence" value="ECO:0007669"/>
    <property type="project" value="UniProtKB-EC"/>
</dbReference>
<proteinExistence type="inferred from homology"/>
<evidence type="ECO:0000313" key="14">
    <source>
        <dbReference type="EMBL" id="CAF1537988.1"/>
    </source>
</evidence>
<evidence type="ECO:0000256" key="6">
    <source>
        <dbReference type="ARBA" id="ARBA00022679"/>
    </source>
</evidence>
<keyword evidence="11 12" id="KW-0472">Membrane</keyword>
<evidence type="ECO:0000313" key="16">
    <source>
        <dbReference type="Proteomes" id="UP000663854"/>
    </source>
</evidence>
<comment type="similarity">
    <text evidence="3">Belongs to the glycosyltransferase 31 family. Beta3-Gal-T subfamily.</text>
</comment>
<dbReference type="GO" id="GO:0000166">
    <property type="term" value="F:nucleotide binding"/>
    <property type="evidence" value="ECO:0007669"/>
    <property type="project" value="UniProtKB-KW"/>
</dbReference>
<evidence type="ECO:0000256" key="2">
    <source>
        <dbReference type="ARBA" id="ARBA00004922"/>
    </source>
</evidence>
<evidence type="ECO:0000256" key="7">
    <source>
        <dbReference type="ARBA" id="ARBA00022692"/>
    </source>
</evidence>
<keyword evidence="6" id="KW-0808">Transferase</keyword>
<evidence type="ECO:0000256" key="4">
    <source>
        <dbReference type="ARBA" id="ARBA00012557"/>
    </source>
</evidence>
<evidence type="ECO:0000256" key="1">
    <source>
        <dbReference type="ARBA" id="ARBA00004606"/>
    </source>
</evidence>
<dbReference type="PANTHER" id="PTHR23033">
    <property type="entry name" value="BETA1,3-GALACTOSYLTRANSFERASE"/>
    <property type="match status" value="1"/>
</dbReference>
<accession>A0A815VNB2</accession>
<organism evidence="14 16">
    <name type="scientific">Rotaria sordida</name>
    <dbReference type="NCBI Taxonomy" id="392033"/>
    <lineage>
        <taxon>Eukaryota</taxon>
        <taxon>Metazoa</taxon>
        <taxon>Spiralia</taxon>
        <taxon>Gnathifera</taxon>
        <taxon>Rotifera</taxon>
        <taxon>Eurotatoria</taxon>
        <taxon>Bdelloidea</taxon>
        <taxon>Philodinida</taxon>
        <taxon>Philodinidae</taxon>
        <taxon>Rotaria</taxon>
    </lineage>
</organism>
<protein>
    <recommendedName>
        <fullName evidence="4">N-acetylgalactosaminide beta-1,3-galactosyltransferase</fullName>
        <ecNumber evidence="4">2.4.1.122</ecNumber>
    </recommendedName>
</protein>
<comment type="subcellular location">
    <subcellularLocation>
        <location evidence="1">Membrane</location>
        <topology evidence="1">Single-pass type II membrane protein</topology>
    </subcellularLocation>
</comment>
<keyword evidence="8" id="KW-0547">Nucleotide-binding</keyword>
<dbReference type="Pfam" id="PF02434">
    <property type="entry name" value="Fringe"/>
    <property type="match status" value="1"/>
</dbReference>
<keyword evidence="7 12" id="KW-0812">Transmembrane</keyword>
<evidence type="ECO:0000256" key="8">
    <source>
        <dbReference type="ARBA" id="ARBA00022741"/>
    </source>
</evidence>
<keyword evidence="10 12" id="KW-1133">Transmembrane helix</keyword>
<keyword evidence="9" id="KW-0735">Signal-anchor</keyword>
<reference evidence="14" key="1">
    <citation type="submission" date="2021-02" db="EMBL/GenBank/DDBJ databases">
        <authorList>
            <person name="Nowell W R."/>
        </authorList>
    </citation>
    <scope>NUCLEOTIDE SEQUENCE</scope>
</reference>
<dbReference type="PANTHER" id="PTHR23033:SF47">
    <property type="entry name" value="APPLE DOMAIN-CONTAINING PROTEIN-RELATED"/>
    <property type="match status" value="1"/>
</dbReference>
<dbReference type="Proteomes" id="UP000663870">
    <property type="component" value="Unassembled WGS sequence"/>
</dbReference>
<gene>
    <name evidence="15" type="ORF">JXQ802_LOCUS57170</name>
    <name evidence="14" type="ORF">PYM288_LOCUS40579</name>
</gene>
<dbReference type="AlphaFoldDB" id="A0A815VNB2"/>
<sequence length="408" mass="47555">MRPCISTIGFNYRSLLSVQILFFSIGFLCITYLILSNFSQVSVESIISRTQTQSVLINNTDRIVLNFERQDINHVVRSEHKSFICDRMRKNDGTREINVSSELDDHLLNILRPYCDVVPIPRKNWIPAKRYIESDIVFIIYTGAYFYHSRATAVRDTWLSRVTHKYFFSQTPYPSLPVTVIENAGETYLSNIKKIYSGMQIAYQNHSRTAKFYFLAECDTFVNVPHLLKRLESFDYKQPVIIGGFPNKHTCYIKRNVTNYISSYLSGGAGFFLSARMMKLMIPKLNSYFENDWPLTEDKAHADAALNCLAHSMGIKSTLVPGFWKFNPEKTLKDNGKEKFYADPEPNTFHRTHPLAMHVLDEFYIHQLLDRLGNDKNFDELMKFTRQFVITHYELLRIKIRECILPPI</sequence>
<evidence type="ECO:0000256" key="10">
    <source>
        <dbReference type="ARBA" id="ARBA00022989"/>
    </source>
</evidence>
<evidence type="ECO:0000313" key="17">
    <source>
        <dbReference type="Proteomes" id="UP000663870"/>
    </source>
</evidence>
<comment type="pathway">
    <text evidence="2">Protein modification; protein glycosylation.</text>
</comment>
<dbReference type="EC" id="2.4.1.122" evidence="4"/>
<name>A0A815VNB2_9BILA</name>
<keyword evidence="5" id="KW-0328">Glycosyltransferase</keyword>
<feature type="non-terminal residue" evidence="14">
    <location>
        <position position="408"/>
    </location>
</feature>
<evidence type="ECO:0000256" key="12">
    <source>
        <dbReference type="SAM" id="Phobius"/>
    </source>
</evidence>
<dbReference type="GO" id="GO:0016020">
    <property type="term" value="C:membrane"/>
    <property type="evidence" value="ECO:0007669"/>
    <property type="project" value="UniProtKB-SubCell"/>
</dbReference>
<evidence type="ECO:0000256" key="3">
    <source>
        <dbReference type="ARBA" id="ARBA00006462"/>
    </source>
</evidence>
<feature type="domain" description="Fringe-like glycosyltransferase" evidence="13">
    <location>
        <begin position="134"/>
        <end position="328"/>
    </location>
</feature>
<evidence type="ECO:0000256" key="5">
    <source>
        <dbReference type="ARBA" id="ARBA00022676"/>
    </source>
</evidence>
<evidence type="ECO:0000259" key="13">
    <source>
        <dbReference type="Pfam" id="PF02434"/>
    </source>
</evidence>
<evidence type="ECO:0000256" key="9">
    <source>
        <dbReference type="ARBA" id="ARBA00022968"/>
    </source>
</evidence>
<keyword evidence="17" id="KW-1185">Reference proteome</keyword>
<evidence type="ECO:0000256" key="11">
    <source>
        <dbReference type="ARBA" id="ARBA00023136"/>
    </source>
</evidence>
<dbReference type="EMBL" id="CAJNOH010012665">
    <property type="protein sequence ID" value="CAF1537988.1"/>
    <property type="molecule type" value="Genomic_DNA"/>
</dbReference>
<dbReference type="Proteomes" id="UP000663854">
    <property type="component" value="Unassembled WGS sequence"/>
</dbReference>
<dbReference type="EMBL" id="CAJNOL010014544">
    <property type="protein sequence ID" value="CAF1668268.1"/>
    <property type="molecule type" value="Genomic_DNA"/>
</dbReference>
<dbReference type="InterPro" id="IPR026050">
    <property type="entry name" value="C1GALT1/C1GALT1_chp1"/>
</dbReference>
<dbReference type="InterPro" id="IPR003378">
    <property type="entry name" value="Fringe-like_glycosylTrfase"/>
</dbReference>